<dbReference type="GO" id="GO:0005840">
    <property type="term" value="C:ribosome"/>
    <property type="evidence" value="ECO:0007669"/>
    <property type="project" value="UniProtKB-KW"/>
</dbReference>
<dbReference type="GO" id="GO:1990904">
    <property type="term" value="C:ribonucleoprotein complex"/>
    <property type="evidence" value="ECO:0007669"/>
    <property type="project" value="UniProtKB-KW"/>
</dbReference>
<keyword evidence="2" id="KW-0687">Ribonucleoprotein</keyword>
<dbReference type="Proteomes" id="UP000294404">
    <property type="component" value="Chromosome"/>
</dbReference>
<dbReference type="InterPro" id="IPR020056">
    <property type="entry name" value="Rbsml_bL25/Gln-tRNA_synth_N"/>
</dbReference>
<feature type="domain" description="Large ribosomal subunit protein bL25 L25" evidence="4">
    <location>
        <begin position="4"/>
        <end position="94"/>
    </location>
</feature>
<organism evidence="5 6">
    <name type="scientific">Buchnera aphidicola</name>
    <name type="common">Cinara cuneomaculata</name>
    <dbReference type="NCBI Taxonomy" id="1660040"/>
    <lineage>
        <taxon>Bacteria</taxon>
        <taxon>Pseudomonadati</taxon>
        <taxon>Pseudomonadota</taxon>
        <taxon>Gammaproteobacteria</taxon>
        <taxon>Enterobacterales</taxon>
        <taxon>Erwiniaceae</taxon>
        <taxon>Buchnera</taxon>
    </lineage>
</organism>
<name>A0A451CXU1_9GAMM</name>
<dbReference type="OrthoDB" id="9806411at2"/>
<dbReference type="AlphaFoldDB" id="A0A451CXU1"/>
<protein>
    <recommendedName>
        <fullName evidence="3">50S ribosomal protein L25</fullName>
    </recommendedName>
</protein>
<dbReference type="CDD" id="cd00495">
    <property type="entry name" value="Ribosomal_L25_TL5_CTC"/>
    <property type="match status" value="1"/>
</dbReference>
<reference evidence="5 6" key="1">
    <citation type="submission" date="2019-02" db="EMBL/GenBank/DDBJ databases">
        <authorList>
            <person name="Manzano-Marin A."/>
            <person name="Manzano-Marin A."/>
        </authorList>
    </citation>
    <scope>NUCLEOTIDE SEQUENCE [LARGE SCALE GENOMIC DNA]</scope>
    <source>
        <strain evidence="5 6">BuCicuneomaculata</strain>
    </source>
</reference>
<dbReference type="Gene3D" id="2.40.240.10">
    <property type="entry name" value="Ribosomal Protein L25, Chain P"/>
    <property type="match status" value="1"/>
</dbReference>
<dbReference type="InterPro" id="IPR011035">
    <property type="entry name" value="Ribosomal_bL25/Gln-tRNA_synth"/>
</dbReference>
<evidence type="ECO:0000256" key="2">
    <source>
        <dbReference type="ARBA" id="ARBA00023274"/>
    </source>
</evidence>
<proteinExistence type="predicted"/>
<dbReference type="SUPFAM" id="SSF50715">
    <property type="entry name" value="Ribosomal protein L25-like"/>
    <property type="match status" value="1"/>
</dbReference>
<dbReference type="EMBL" id="LR217695">
    <property type="protein sequence ID" value="VFP78073.1"/>
    <property type="molecule type" value="Genomic_DNA"/>
</dbReference>
<evidence type="ECO:0000256" key="1">
    <source>
        <dbReference type="ARBA" id="ARBA00022980"/>
    </source>
</evidence>
<dbReference type="RefSeq" id="WP_154027183.1">
    <property type="nucleotide sequence ID" value="NZ_LR217695.1"/>
</dbReference>
<accession>A0A451CXU1</accession>
<keyword evidence="1 5" id="KW-0689">Ribosomal protein</keyword>
<evidence type="ECO:0000259" key="4">
    <source>
        <dbReference type="Pfam" id="PF01386"/>
    </source>
</evidence>
<dbReference type="GO" id="GO:0003735">
    <property type="term" value="F:structural constituent of ribosome"/>
    <property type="evidence" value="ECO:0007669"/>
    <property type="project" value="InterPro"/>
</dbReference>
<gene>
    <name evidence="5" type="primary">rplY</name>
    <name evidence="5" type="ORF">BUCICUMA2628_094</name>
</gene>
<evidence type="ECO:0000313" key="6">
    <source>
        <dbReference type="Proteomes" id="UP000294404"/>
    </source>
</evidence>
<evidence type="ECO:0000313" key="5">
    <source>
        <dbReference type="EMBL" id="VFP78073.1"/>
    </source>
</evidence>
<dbReference type="GO" id="GO:0006412">
    <property type="term" value="P:translation"/>
    <property type="evidence" value="ECO:0007669"/>
    <property type="project" value="InterPro"/>
</dbReference>
<evidence type="ECO:0000256" key="3">
    <source>
        <dbReference type="ARBA" id="ARBA00035479"/>
    </source>
</evidence>
<dbReference type="NCBIfam" id="NF004612">
    <property type="entry name" value="PRK05943.1"/>
    <property type="match status" value="1"/>
</dbReference>
<sequence length="101" mass="12007">MITLNAVHRYGKGTHNSRYMRKVHCKIPGIIYGKEFLEKELLILLEHDIVFNLQKNSNFFSQKLLINLDKKKFCVIVKDIQYHAFKSILLHIDFLYVNENI</sequence>
<dbReference type="InterPro" id="IPR029751">
    <property type="entry name" value="Ribosomal_L25_dom"/>
</dbReference>
<dbReference type="Pfam" id="PF01386">
    <property type="entry name" value="Ribosomal_L25p"/>
    <property type="match status" value="1"/>
</dbReference>